<dbReference type="Pfam" id="PF00535">
    <property type="entry name" value="Glycos_transf_2"/>
    <property type="match status" value="1"/>
</dbReference>
<dbReference type="InterPro" id="IPR029044">
    <property type="entry name" value="Nucleotide-diphossugar_trans"/>
</dbReference>
<dbReference type="Proteomes" id="UP001056730">
    <property type="component" value="Plasmid p1"/>
</dbReference>
<protein>
    <submittedName>
        <fullName evidence="4">Glycosyltransferase</fullName>
    </submittedName>
</protein>
<dbReference type="PANTHER" id="PTHR22916">
    <property type="entry name" value="GLYCOSYLTRANSFERASE"/>
    <property type="match status" value="1"/>
</dbReference>
<dbReference type="Gene3D" id="3.90.550.10">
    <property type="entry name" value="Spore Coat Polysaccharide Biosynthesis Protein SpsA, Chain A"/>
    <property type="match status" value="1"/>
</dbReference>
<keyword evidence="2" id="KW-0808">Transferase</keyword>
<dbReference type="KEGG" id="lfo:LMK00_11755"/>
<keyword evidence="4" id="KW-0614">Plasmid</keyword>
<dbReference type="PANTHER" id="PTHR22916:SF51">
    <property type="entry name" value="GLYCOSYLTRANSFERASE EPSH-RELATED"/>
    <property type="match status" value="1"/>
</dbReference>
<feature type="domain" description="Glycosyltransferase 2-like" evidence="3">
    <location>
        <begin position="8"/>
        <end position="140"/>
    </location>
</feature>
<evidence type="ECO:0000256" key="2">
    <source>
        <dbReference type="ARBA" id="ARBA00022679"/>
    </source>
</evidence>
<proteinExistence type="predicted"/>
<evidence type="ECO:0000259" key="3">
    <source>
        <dbReference type="Pfam" id="PF00535"/>
    </source>
</evidence>
<organism evidence="4 5">
    <name type="scientific">Lactococcus formosensis</name>
    <dbReference type="NCBI Taxonomy" id="1281486"/>
    <lineage>
        <taxon>Bacteria</taxon>
        <taxon>Bacillati</taxon>
        <taxon>Bacillota</taxon>
        <taxon>Bacilli</taxon>
        <taxon>Lactobacillales</taxon>
        <taxon>Streptococcaceae</taxon>
        <taxon>Lactococcus</taxon>
    </lineage>
</organism>
<evidence type="ECO:0000313" key="4">
    <source>
        <dbReference type="EMBL" id="USJ21550.1"/>
    </source>
</evidence>
<reference evidence="4" key="1">
    <citation type="journal article" date="2022" name="Front. Microbiol.">
        <title>Feed Insects as a Reservoir of Granadaene-Producing Lactococci.</title>
        <authorList>
            <person name="Neuzil-Bunesova V."/>
            <person name="Ramirez Garcia A."/>
            <person name="Modrackova N."/>
            <person name="Makovska M."/>
            <person name="Sabolova M."/>
            <person name="Sproer C."/>
            <person name="Bunk B."/>
            <person name="Blom J."/>
            <person name="Schwab C."/>
        </authorList>
    </citation>
    <scope>NUCLEOTIDE SEQUENCE</scope>
    <source>
        <strain evidence="4">I4/6O</strain>
    </source>
</reference>
<evidence type="ECO:0000256" key="1">
    <source>
        <dbReference type="ARBA" id="ARBA00022676"/>
    </source>
</evidence>
<dbReference type="SUPFAM" id="SSF53448">
    <property type="entry name" value="Nucleotide-diphospho-sugar transferases"/>
    <property type="match status" value="1"/>
</dbReference>
<keyword evidence="1" id="KW-0328">Glycosyltransferase</keyword>
<dbReference type="GO" id="GO:0016757">
    <property type="term" value="F:glycosyltransferase activity"/>
    <property type="evidence" value="ECO:0007669"/>
    <property type="project" value="UniProtKB-KW"/>
</dbReference>
<name>A0A9Q9D7T5_9LACT</name>
<dbReference type="EMBL" id="CP086396">
    <property type="protein sequence ID" value="USJ21550.1"/>
    <property type="molecule type" value="Genomic_DNA"/>
</dbReference>
<accession>A0A9Q9D7T5</accession>
<gene>
    <name evidence="4" type="ORF">LMK00_11755</name>
</gene>
<evidence type="ECO:0000313" key="5">
    <source>
        <dbReference type="Proteomes" id="UP001056730"/>
    </source>
</evidence>
<sequence>MYHKSLISIVIPVYNVEKYIEKCLQSVQNQTYNHFEVILVNDGSTDSSLSICEKFVNQDKRFSVLSKENGGLSSARNFGIKKAKGSFITFVDSDDYIVKDYLSHLVAGIKSETSIVCSKFFLVDEKGNLLTKKEVNRKKQAVVSIEESIKIFLLQNGYDHSAWGKLYPCSFFETISFPEGKLYEDMGTTYKLLKLASEVVFLDAYDYAYLQQPNSIMNSSFNLKKLDIIEMVHEMENDILAQFPNLACQIKNRAFAAEVKIFLEIPKKKEFEQAQKKLWHEIKENRKAPFMTKGARLKNKLGASLSFLGMGLFLRLGKQLVKRK</sequence>
<dbReference type="InterPro" id="IPR001173">
    <property type="entry name" value="Glyco_trans_2-like"/>
</dbReference>
<dbReference type="RefSeq" id="WP_252175947.1">
    <property type="nucleotide sequence ID" value="NZ_CP086396.1"/>
</dbReference>
<dbReference type="AlphaFoldDB" id="A0A9Q9D7T5"/>
<geneLocation type="plasmid" evidence="4 5">
    <name>p1</name>
</geneLocation>
<dbReference type="CDD" id="cd00761">
    <property type="entry name" value="Glyco_tranf_GTA_type"/>
    <property type="match status" value="1"/>
</dbReference>